<evidence type="ECO:0000256" key="1">
    <source>
        <dbReference type="ARBA" id="ARBA00006484"/>
    </source>
</evidence>
<name>A0AAN0MHP4_9ACTN</name>
<reference evidence="5" key="1">
    <citation type="journal article" date="2024" name="Int. J. Syst. Evol. Microbiol.">
        <title>Brooklawnia propionicigenes sp. nov., a facultatively anaerobic, propionate-producing bacterium isolated from a methanogenic reactor treating waste from cattle farms.</title>
        <authorList>
            <person name="Akita Y."/>
            <person name="Ueki A."/>
            <person name="Tonouchi A."/>
            <person name="Sugawara Y."/>
            <person name="Honma S."/>
            <person name="Kaku N."/>
            <person name="Ueki K."/>
        </authorList>
    </citation>
    <scope>NUCLEOTIDE SEQUENCE</scope>
    <source>
        <strain evidence="5">SH051</strain>
    </source>
</reference>
<keyword evidence="2" id="KW-0560">Oxidoreductase</keyword>
<feature type="domain" description="Ketoreductase" evidence="4">
    <location>
        <begin position="7"/>
        <end position="181"/>
    </location>
</feature>
<dbReference type="Pfam" id="PF13561">
    <property type="entry name" value="adh_short_C2"/>
    <property type="match status" value="1"/>
</dbReference>
<dbReference type="CDD" id="cd05233">
    <property type="entry name" value="SDR_c"/>
    <property type="match status" value="1"/>
</dbReference>
<sequence>MCDHQGRKYLITGGTSGIGAYVAKALTSAGATVTVTGRDEGRVAEAIRAGLAEFSLVCDVSDTRAAKQGVYAACEQMDGLDAVFANAGGDGQALPAQELDLDCFADVLATNVIGILATCQAAFQVLNRPGAIVVNSSVNALRPEKNFADYNASKAASLSIAQSLALDWADERITVNAVCPGYFRSRMTESYLDDPKTAGELLARIPQGRFGSADEIASLVGFLMLGSVPFLAGAGIPIAGASHL</sequence>
<keyword evidence="3" id="KW-0812">Transmembrane</keyword>
<dbReference type="SMART" id="SM00822">
    <property type="entry name" value="PKS_KR"/>
    <property type="match status" value="1"/>
</dbReference>
<feature type="transmembrane region" description="Helical" evidence="3">
    <location>
        <begin position="216"/>
        <end position="239"/>
    </location>
</feature>
<keyword evidence="6" id="KW-1185">Reference proteome</keyword>
<evidence type="ECO:0000256" key="3">
    <source>
        <dbReference type="SAM" id="Phobius"/>
    </source>
</evidence>
<dbReference type="InterPro" id="IPR002347">
    <property type="entry name" value="SDR_fam"/>
</dbReference>
<evidence type="ECO:0000256" key="2">
    <source>
        <dbReference type="ARBA" id="ARBA00023002"/>
    </source>
</evidence>
<dbReference type="Gene3D" id="3.40.50.720">
    <property type="entry name" value="NAD(P)-binding Rossmann-like Domain"/>
    <property type="match status" value="1"/>
</dbReference>
<organism evidence="5 6">
    <name type="scientific">Brooklawnia propionicigenes</name>
    <dbReference type="NCBI Taxonomy" id="3041175"/>
    <lineage>
        <taxon>Bacteria</taxon>
        <taxon>Bacillati</taxon>
        <taxon>Actinomycetota</taxon>
        <taxon>Actinomycetes</taxon>
        <taxon>Propionibacteriales</taxon>
        <taxon>Propionibacteriaceae</taxon>
        <taxon>Brooklawnia</taxon>
    </lineage>
</organism>
<proteinExistence type="inferred from homology"/>
<comment type="similarity">
    <text evidence="1">Belongs to the short-chain dehydrogenases/reductases (SDR) family.</text>
</comment>
<evidence type="ECO:0000313" key="6">
    <source>
        <dbReference type="Proteomes" id="UP001431656"/>
    </source>
</evidence>
<dbReference type="EMBL" id="AP028056">
    <property type="protein sequence ID" value="BEH02634.1"/>
    <property type="molecule type" value="Genomic_DNA"/>
</dbReference>
<dbReference type="InterPro" id="IPR057326">
    <property type="entry name" value="KR_dom"/>
</dbReference>
<dbReference type="SUPFAM" id="SSF51735">
    <property type="entry name" value="NAD(P)-binding Rossmann-fold domains"/>
    <property type="match status" value="1"/>
</dbReference>
<dbReference type="PROSITE" id="PS00061">
    <property type="entry name" value="ADH_SHORT"/>
    <property type="match status" value="1"/>
</dbReference>
<evidence type="ECO:0000259" key="4">
    <source>
        <dbReference type="SMART" id="SM00822"/>
    </source>
</evidence>
<gene>
    <name evidence="5" type="ORF">brsh051_19150</name>
</gene>
<accession>A0AAN0MHP4</accession>
<dbReference type="PRINTS" id="PR00081">
    <property type="entry name" value="GDHRDH"/>
</dbReference>
<dbReference type="InterPro" id="IPR020904">
    <property type="entry name" value="Sc_DH/Rdtase_CS"/>
</dbReference>
<protein>
    <submittedName>
        <fullName evidence="5">Glucose 1-dehydrogenase</fullName>
    </submittedName>
</protein>
<dbReference type="RefSeq" id="WP_286264436.1">
    <property type="nucleotide sequence ID" value="NZ_AP028056.1"/>
</dbReference>
<dbReference type="Proteomes" id="UP001431656">
    <property type="component" value="Chromosome"/>
</dbReference>
<keyword evidence="3" id="KW-1133">Transmembrane helix</keyword>
<dbReference type="PANTHER" id="PTHR42760">
    <property type="entry name" value="SHORT-CHAIN DEHYDROGENASES/REDUCTASES FAMILY MEMBER"/>
    <property type="match status" value="1"/>
</dbReference>
<dbReference type="PANTHER" id="PTHR42760:SF115">
    <property type="entry name" value="3-OXOACYL-[ACYL-CARRIER-PROTEIN] REDUCTASE FABG"/>
    <property type="match status" value="1"/>
</dbReference>
<evidence type="ECO:0000313" key="5">
    <source>
        <dbReference type="EMBL" id="BEH02634.1"/>
    </source>
</evidence>
<dbReference type="AlphaFoldDB" id="A0AAN0MHP4"/>
<dbReference type="KEGG" id="broo:brsh051_19150"/>
<dbReference type="GO" id="GO:0016616">
    <property type="term" value="F:oxidoreductase activity, acting on the CH-OH group of donors, NAD or NADP as acceptor"/>
    <property type="evidence" value="ECO:0007669"/>
    <property type="project" value="UniProtKB-ARBA"/>
</dbReference>
<dbReference type="InterPro" id="IPR036291">
    <property type="entry name" value="NAD(P)-bd_dom_sf"/>
</dbReference>
<keyword evidence="3" id="KW-0472">Membrane</keyword>